<dbReference type="InterPro" id="IPR039702">
    <property type="entry name" value="FPS1-like"/>
</dbReference>
<dbReference type="HOGENOM" id="CLU_028376_0_1_1"/>
<evidence type="ECO:0000256" key="5">
    <source>
        <dbReference type="ARBA" id="ARBA00022842"/>
    </source>
</evidence>
<dbReference type="CDD" id="cd00685">
    <property type="entry name" value="Trans_IPPS_HT"/>
    <property type="match status" value="1"/>
</dbReference>
<feature type="chain" id="PRO_5003123116" description="Farnesyl diphosphate synthase" evidence="8">
    <location>
        <begin position="20"/>
        <end position="374"/>
    </location>
</feature>
<dbReference type="PANTHER" id="PTHR11525:SF0">
    <property type="entry name" value="FARNESYL PYROPHOSPHATE SYNTHASE"/>
    <property type="match status" value="1"/>
</dbReference>
<dbReference type="GO" id="GO:0004337">
    <property type="term" value="F:(2E,6E)-farnesyl diphosphate synthase activity"/>
    <property type="evidence" value="ECO:0000318"/>
    <property type="project" value="GO_Central"/>
</dbReference>
<reference evidence="9 10" key="1">
    <citation type="journal article" date="2011" name="Science">
        <title>The Selaginella genome identifies genetic changes associated with the evolution of vascular plants.</title>
        <authorList>
            <person name="Banks J.A."/>
            <person name="Nishiyama T."/>
            <person name="Hasebe M."/>
            <person name="Bowman J.L."/>
            <person name="Gribskov M."/>
            <person name="dePamphilis C."/>
            <person name="Albert V.A."/>
            <person name="Aono N."/>
            <person name="Aoyama T."/>
            <person name="Ambrose B.A."/>
            <person name="Ashton N.W."/>
            <person name="Axtell M.J."/>
            <person name="Barker E."/>
            <person name="Barker M.S."/>
            <person name="Bennetzen J.L."/>
            <person name="Bonawitz N.D."/>
            <person name="Chapple C."/>
            <person name="Cheng C."/>
            <person name="Correa L.G."/>
            <person name="Dacre M."/>
            <person name="DeBarry J."/>
            <person name="Dreyer I."/>
            <person name="Elias M."/>
            <person name="Engstrom E.M."/>
            <person name="Estelle M."/>
            <person name="Feng L."/>
            <person name="Finet C."/>
            <person name="Floyd S.K."/>
            <person name="Frommer W.B."/>
            <person name="Fujita T."/>
            <person name="Gramzow L."/>
            <person name="Gutensohn M."/>
            <person name="Harholt J."/>
            <person name="Hattori M."/>
            <person name="Heyl A."/>
            <person name="Hirai T."/>
            <person name="Hiwatashi Y."/>
            <person name="Ishikawa M."/>
            <person name="Iwata M."/>
            <person name="Karol K.G."/>
            <person name="Koehler B."/>
            <person name="Kolukisaoglu U."/>
            <person name="Kubo M."/>
            <person name="Kurata T."/>
            <person name="Lalonde S."/>
            <person name="Li K."/>
            <person name="Li Y."/>
            <person name="Litt A."/>
            <person name="Lyons E."/>
            <person name="Manning G."/>
            <person name="Maruyama T."/>
            <person name="Michael T.P."/>
            <person name="Mikami K."/>
            <person name="Miyazaki S."/>
            <person name="Morinaga S."/>
            <person name="Murata T."/>
            <person name="Mueller-Roeber B."/>
            <person name="Nelson D.R."/>
            <person name="Obara M."/>
            <person name="Oguri Y."/>
            <person name="Olmstead R.G."/>
            <person name="Onodera N."/>
            <person name="Petersen B.L."/>
            <person name="Pils B."/>
            <person name="Prigge M."/>
            <person name="Rensing S.A."/>
            <person name="Riano-Pachon D.M."/>
            <person name="Roberts A.W."/>
            <person name="Sato Y."/>
            <person name="Scheller H.V."/>
            <person name="Schulz B."/>
            <person name="Schulz C."/>
            <person name="Shakirov E.V."/>
            <person name="Shibagaki N."/>
            <person name="Shinohara N."/>
            <person name="Shippen D.E."/>
            <person name="Soerensen I."/>
            <person name="Sotooka R."/>
            <person name="Sugimoto N."/>
            <person name="Sugita M."/>
            <person name="Sumikawa N."/>
            <person name="Tanurdzic M."/>
            <person name="Theissen G."/>
            <person name="Ulvskov P."/>
            <person name="Wakazuki S."/>
            <person name="Weng J.K."/>
            <person name="Willats W.W."/>
            <person name="Wipf D."/>
            <person name="Wolf P.G."/>
            <person name="Yang L."/>
            <person name="Zimmer A.D."/>
            <person name="Zhu Q."/>
            <person name="Mitros T."/>
            <person name="Hellsten U."/>
            <person name="Loque D."/>
            <person name="Otillar R."/>
            <person name="Salamov A."/>
            <person name="Schmutz J."/>
            <person name="Shapiro H."/>
            <person name="Lindquist E."/>
            <person name="Lucas S."/>
            <person name="Rokhsar D."/>
            <person name="Grigoriev I.V."/>
        </authorList>
    </citation>
    <scope>NUCLEOTIDE SEQUENCE [LARGE SCALE GENOMIC DNA]</scope>
</reference>
<dbReference type="InterPro" id="IPR000092">
    <property type="entry name" value="Polyprenyl_synt"/>
</dbReference>
<dbReference type="GO" id="GO:0045337">
    <property type="term" value="P:farnesyl diphosphate biosynthetic process"/>
    <property type="evidence" value="ECO:0000318"/>
    <property type="project" value="GO_Central"/>
</dbReference>
<sequence length="374" mass="42797">MRIVIAIVILHIFDRPGAAKILAGSKTISPAGSFRDKFVAAFDKIKKELLADCDAFQFTRESREWVSKMLDYNVPGGKLNRGLSVIDSLVLLKSEDELSRDEIEQAFALGWCIEWLQAYFLVMDDIMDDSHTRRGKPSWFKQPNVGLVAANDALLLRNHVPRILRKYFHGQLYYFDLRELFDEVEYQTACGQMLDLITSPAGKVDLSKYVMETYLRIVKFKTAFYSFYLPVACALYMSGESDNSKFESAKQILLQMGTYFQIQDDFLDCYGHPDVIGKVGTDIQDAKCSWLIVRAIERADASQKTRLENNYGKKDNACVEEVKKVYNDLGLAAAFSEYQQTSYGRILSAIDREKSTRLQGVLSLFLEKIYKRQR</sequence>
<name>D8SX77_SELML</name>
<dbReference type="SUPFAM" id="SSF48576">
    <property type="entry name" value="Terpenoid synthases"/>
    <property type="match status" value="1"/>
</dbReference>
<keyword evidence="5" id="KW-0460">Magnesium</keyword>
<dbReference type="FunCoup" id="D8SX77">
    <property type="interactions" value="3983"/>
</dbReference>
<comment type="cofactor">
    <cofactor evidence="1">
        <name>Mg(2+)</name>
        <dbReference type="ChEBI" id="CHEBI:18420"/>
    </cofactor>
</comment>
<keyword evidence="4" id="KW-0479">Metal-binding</keyword>
<gene>
    <name evidence="9" type="ORF">SELMODRAFT_127038</name>
</gene>
<comment type="similarity">
    <text evidence="2 7">Belongs to the FPP/GGPP synthase family.</text>
</comment>
<dbReference type="Proteomes" id="UP000001514">
    <property type="component" value="Unassembled WGS sequence"/>
</dbReference>
<dbReference type="GO" id="GO:0004161">
    <property type="term" value="F:dimethylallyltranstransferase activity"/>
    <property type="evidence" value="ECO:0000318"/>
    <property type="project" value="GO_Central"/>
</dbReference>
<dbReference type="AlphaFoldDB" id="D8SX77"/>
<protein>
    <recommendedName>
        <fullName evidence="11">Farnesyl diphosphate synthase</fullName>
    </recommendedName>
</protein>
<dbReference type="SFLD" id="SFLDG01017">
    <property type="entry name" value="Polyprenyl_Transferase_Like"/>
    <property type="match status" value="1"/>
</dbReference>
<dbReference type="InterPro" id="IPR033749">
    <property type="entry name" value="Polyprenyl_synt_CS"/>
</dbReference>
<organism evidence="10">
    <name type="scientific">Selaginella moellendorffii</name>
    <name type="common">Spikemoss</name>
    <dbReference type="NCBI Taxonomy" id="88036"/>
    <lineage>
        <taxon>Eukaryota</taxon>
        <taxon>Viridiplantae</taxon>
        <taxon>Streptophyta</taxon>
        <taxon>Embryophyta</taxon>
        <taxon>Tracheophyta</taxon>
        <taxon>Lycopodiopsida</taxon>
        <taxon>Selaginellales</taxon>
        <taxon>Selaginellaceae</taxon>
        <taxon>Selaginella</taxon>
    </lineage>
</organism>
<dbReference type="Gene3D" id="1.10.600.10">
    <property type="entry name" value="Farnesyl Diphosphate Synthase"/>
    <property type="match status" value="1"/>
</dbReference>
<evidence type="ECO:0008006" key="11">
    <source>
        <dbReference type="Google" id="ProtNLM"/>
    </source>
</evidence>
<keyword evidence="10" id="KW-1185">Reference proteome</keyword>
<evidence type="ECO:0000256" key="6">
    <source>
        <dbReference type="ARBA" id="ARBA00023229"/>
    </source>
</evidence>
<accession>D8SX77</accession>
<feature type="signal peptide" evidence="8">
    <location>
        <begin position="1"/>
        <end position="19"/>
    </location>
</feature>
<evidence type="ECO:0000256" key="1">
    <source>
        <dbReference type="ARBA" id="ARBA00001946"/>
    </source>
</evidence>
<dbReference type="PANTHER" id="PTHR11525">
    <property type="entry name" value="FARNESYL-PYROPHOSPHATE SYNTHETASE"/>
    <property type="match status" value="1"/>
</dbReference>
<dbReference type="GO" id="GO:0046872">
    <property type="term" value="F:metal ion binding"/>
    <property type="evidence" value="ECO:0007669"/>
    <property type="project" value="UniProtKB-KW"/>
</dbReference>
<dbReference type="Gramene" id="EFJ10986">
    <property type="protein sequence ID" value="EFJ10986"/>
    <property type="gene ID" value="SELMODRAFT_127038"/>
</dbReference>
<dbReference type="PROSITE" id="PS00444">
    <property type="entry name" value="POLYPRENYL_SYNTHASE_2"/>
    <property type="match status" value="1"/>
</dbReference>
<dbReference type="Pfam" id="PF00348">
    <property type="entry name" value="polyprenyl_synt"/>
    <property type="match status" value="1"/>
</dbReference>
<evidence type="ECO:0000256" key="3">
    <source>
        <dbReference type="ARBA" id="ARBA00022679"/>
    </source>
</evidence>
<dbReference type="OrthoDB" id="10257492at2759"/>
<proteinExistence type="inferred from homology"/>
<evidence type="ECO:0000256" key="8">
    <source>
        <dbReference type="SAM" id="SignalP"/>
    </source>
</evidence>
<evidence type="ECO:0000313" key="9">
    <source>
        <dbReference type="EMBL" id="EFJ10986.1"/>
    </source>
</evidence>
<dbReference type="OMA" id="SSHEWID"/>
<evidence type="ECO:0000256" key="2">
    <source>
        <dbReference type="ARBA" id="ARBA00006706"/>
    </source>
</evidence>
<dbReference type="PROSITE" id="PS00723">
    <property type="entry name" value="POLYPRENYL_SYNTHASE_1"/>
    <property type="match status" value="1"/>
</dbReference>
<dbReference type="eggNOG" id="KOG0711">
    <property type="taxonomic scope" value="Eukaryota"/>
</dbReference>
<dbReference type="InterPro" id="IPR008949">
    <property type="entry name" value="Isoprenoid_synthase_dom_sf"/>
</dbReference>
<dbReference type="GO" id="GO:0005737">
    <property type="term" value="C:cytoplasm"/>
    <property type="evidence" value="ECO:0000318"/>
    <property type="project" value="GO_Central"/>
</dbReference>
<dbReference type="FunFam" id="1.10.600.10:FF:000008">
    <property type="entry name" value="Farnesyl pyrophosphate synthase"/>
    <property type="match status" value="1"/>
</dbReference>
<dbReference type="SFLD" id="SFLDS00005">
    <property type="entry name" value="Isoprenoid_Synthase_Type_I"/>
    <property type="match status" value="1"/>
</dbReference>
<evidence type="ECO:0000256" key="4">
    <source>
        <dbReference type="ARBA" id="ARBA00022723"/>
    </source>
</evidence>
<dbReference type="STRING" id="88036.D8SX77"/>
<evidence type="ECO:0000313" key="10">
    <source>
        <dbReference type="Proteomes" id="UP000001514"/>
    </source>
</evidence>
<evidence type="ECO:0000256" key="7">
    <source>
        <dbReference type="RuleBase" id="RU004466"/>
    </source>
</evidence>
<keyword evidence="6" id="KW-0414">Isoprene biosynthesis</keyword>
<dbReference type="KEGG" id="smo:SELMODRAFT_127038"/>
<dbReference type="InParanoid" id="D8SX77"/>
<dbReference type="EMBL" id="GL377650">
    <property type="protein sequence ID" value="EFJ10986.1"/>
    <property type="molecule type" value="Genomic_DNA"/>
</dbReference>
<keyword evidence="8" id="KW-0732">Signal</keyword>
<keyword evidence="3 7" id="KW-0808">Transferase</keyword>